<evidence type="ECO:0000256" key="1">
    <source>
        <dbReference type="SAM" id="Phobius"/>
    </source>
</evidence>
<keyword evidence="1" id="KW-0472">Membrane</keyword>
<sequence length="274" mass="28607">MGFRKVGAGRGAAWIIDGLASLAPRPLPFIGVCLWLALLSVMPVVSLVTGLLLTFFYGGLVVSAQVQAQRGPVRLGLLFAAFVRPGALRRLLPAALLKLGFALLAVMVVVATLGPEFFEALRSTPTPEKLDPALAAAVAAKLPRLLLVLGPASVLVNWLLLFAVPRTMLDEVSGSVALREAFSAVLANLGALLINLACQVLLVLLFSGLLLVPLTLAGVLAAASPALGSLLQLLVFVSAVGLMFALDSLVMYQAWRDVFAVSEAPPAPVTEIEA</sequence>
<feature type="transmembrane region" description="Helical" evidence="1">
    <location>
        <begin position="44"/>
        <end position="64"/>
    </location>
</feature>
<evidence type="ECO:0008006" key="4">
    <source>
        <dbReference type="Google" id="ProtNLM"/>
    </source>
</evidence>
<feature type="transmembrane region" description="Helical" evidence="1">
    <location>
        <begin position="176"/>
        <end position="194"/>
    </location>
</feature>
<feature type="transmembrane region" description="Helical" evidence="1">
    <location>
        <begin position="145"/>
        <end position="164"/>
    </location>
</feature>
<name>A0A091BHK7_9GAMM</name>
<dbReference type="PATRIC" id="fig|1121015.4.peg.1049"/>
<dbReference type="EMBL" id="AVCI01000004">
    <property type="protein sequence ID" value="KFN43840.1"/>
    <property type="molecule type" value="Genomic_DNA"/>
</dbReference>
<accession>A0A091BHK7</accession>
<feature type="transmembrane region" description="Helical" evidence="1">
    <location>
        <begin position="200"/>
        <end position="223"/>
    </location>
</feature>
<gene>
    <name evidence="2" type="ORF">N789_07795</name>
</gene>
<dbReference type="AlphaFoldDB" id="A0A091BHK7"/>
<evidence type="ECO:0000313" key="3">
    <source>
        <dbReference type="Proteomes" id="UP000029385"/>
    </source>
</evidence>
<dbReference type="RefSeq" id="WP_022969625.1">
    <property type="nucleotide sequence ID" value="NZ_ATVD01000003.1"/>
</dbReference>
<feature type="transmembrane region" description="Helical" evidence="1">
    <location>
        <begin position="91"/>
        <end position="113"/>
    </location>
</feature>
<proteinExistence type="predicted"/>
<feature type="transmembrane region" description="Helical" evidence="1">
    <location>
        <begin position="230"/>
        <end position="255"/>
    </location>
</feature>
<protein>
    <recommendedName>
        <fullName evidence="4">Glycerophosphoryl diester phosphodiesterase membrane domain-containing protein</fullName>
    </recommendedName>
</protein>
<comment type="caution">
    <text evidence="2">The sequence shown here is derived from an EMBL/GenBank/DDBJ whole genome shotgun (WGS) entry which is preliminary data.</text>
</comment>
<evidence type="ECO:0000313" key="2">
    <source>
        <dbReference type="EMBL" id="KFN43840.1"/>
    </source>
</evidence>
<dbReference type="STRING" id="1121015.GCA_000420545_02010"/>
<keyword evidence="1" id="KW-1133">Transmembrane helix</keyword>
<dbReference type="Proteomes" id="UP000029385">
    <property type="component" value="Unassembled WGS sequence"/>
</dbReference>
<reference evidence="2 3" key="1">
    <citation type="submission" date="2013-09" db="EMBL/GenBank/DDBJ databases">
        <title>Genome sequencing of Arenimonas oryziterrae.</title>
        <authorList>
            <person name="Chen F."/>
            <person name="Wang G."/>
        </authorList>
    </citation>
    <scope>NUCLEOTIDE SEQUENCE [LARGE SCALE GENOMIC DNA]</scope>
    <source>
        <strain evidence="2 3">YC6267</strain>
    </source>
</reference>
<keyword evidence="3" id="KW-1185">Reference proteome</keyword>
<organism evidence="2 3">
    <name type="scientific">Arenimonas oryziterrae DSM 21050 = YC6267</name>
    <dbReference type="NCBI Taxonomy" id="1121015"/>
    <lineage>
        <taxon>Bacteria</taxon>
        <taxon>Pseudomonadati</taxon>
        <taxon>Pseudomonadota</taxon>
        <taxon>Gammaproteobacteria</taxon>
        <taxon>Lysobacterales</taxon>
        <taxon>Lysobacteraceae</taxon>
        <taxon>Arenimonas</taxon>
    </lineage>
</organism>
<keyword evidence="1" id="KW-0812">Transmembrane</keyword>